<dbReference type="EMBL" id="CP029186">
    <property type="protein sequence ID" value="AWH86364.1"/>
    <property type="molecule type" value="Genomic_DNA"/>
</dbReference>
<protein>
    <submittedName>
        <fullName evidence="1">Uncharacterized protein</fullName>
    </submittedName>
</protein>
<keyword evidence="2" id="KW-1185">Reference proteome</keyword>
<dbReference type="Proteomes" id="UP000244929">
    <property type="component" value="Chromosome"/>
</dbReference>
<sequence>MRYNIVKIFFPLHGQDIGKDVTTELTSGRIAESFDTLSEKIIVHKIVDPHYGKRKDLVIIVKNNTTDDIQLYRFPESTEGNYVVDIVIH</sequence>
<dbReference type="KEGG" id="falb:HYN59_15155"/>
<accession>A0A2S1R150</accession>
<dbReference type="AlphaFoldDB" id="A0A2S1R150"/>
<name>A0A2S1R150_9FLAO</name>
<proteinExistence type="predicted"/>
<evidence type="ECO:0000313" key="2">
    <source>
        <dbReference type="Proteomes" id="UP000244929"/>
    </source>
</evidence>
<evidence type="ECO:0000313" key="1">
    <source>
        <dbReference type="EMBL" id="AWH86364.1"/>
    </source>
</evidence>
<reference evidence="1 2" key="1">
    <citation type="submission" date="2018-04" db="EMBL/GenBank/DDBJ databases">
        <title>Genome sequencing of Flavobacterium sp. HYN0059.</title>
        <authorList>
            <person name="Yi H."/>
            <person name="Baek C."/>
        </authorList>
    </citation>
    <scope>NUCLEOTIDE SEQUENCE [LARGE SCALE GENOMIC DNA]</scope>
    <source>
        <strain evidence="1 2">HYN0059</strain>
    </source>
</reference>
<gene>
    <name evidence="1" type="ORF">HYN59_15155</name>
</gene>
<dbReference type="RefSeq" id="WP_108779087.1">
    <property type="nucleotide sequence ID" value="NZ_CP029186.1"/>
</dbReference>
<organism evidence="1 2">
    <name type="scientific">Flavobacterium album</name>
    <dbReference type="NCBI Taxonomy" id="2175091"/>
    <lineage>
        <taxon>Bacteria</taxon>
        <taxon>Pseudomonadati</taxon>
        <taxon>Bacteroidota</taxon>
        <taxon>Flavobacteriia</taxon>
        <taxon>Flavobacteriales</taxon>
        <taxon>Flavobacteriaceae</taxon>
        <taxon>Flavobacterium</taxon>
    </lineage>
</organism>